<reference evidence="2" key="1">
    <citation type="submission" date="2019-09" db="EMBL/GenBank/DDBJ databases">
        <authorList>
            <person name="Gross C."/>
            <person name="Bohn E."/>
        </authorList>
    </citation>
    <scope>NUCLEOTIDE SEQUENCE</scope>
    <source>
        <strain evidence="2">ID40</strain>
    </source>
</reference>
<protein>
    <submittedName>
        <fullName evidence="2">Uncharacterized protein</fullName>
    </submittedName>
</protein>
<evidence type="ECO:0000313" key="2">
    <source>
        <dbReference type="EMBL" id="VVH82452.1"/>
    </source>
</evidence>
<name>A0A5E5R3N9_PSEAI</name>
<organism evidence="2">
    <name type="scientific">Pseudomonas aeruginosa</name>
    <dbReference type="NCBI Taxonomy" id="287"/>
    <lineage>
        <taxon>Bacteria</taxon>
        <taxon>Pseudomonadati</taxon>
        <taxon>Pseudomonadota</taxon>
        <taxon>Gammaproteobacteria</taxon>
        <taxon>Pseudomonadales</taxon>
        <taxon>Pseudomonadaceae</taxon>
        <taxon>Pseudomonas</taxon>
    </lineage>
</organism>
<accession>A0A5E5R3N9</accession>
<evidence type="ECO:0000256" key="1">
    <source>
        <dbReference type="SAM" id="MobiDB-lite"/>
    </source>
</evidence>
<gene>
    <name evidence="2" type="ORF">TUEID40_03639</name>
</gene>
<sequence length="129" mass="13361">MQAQVGEGTVELVQPRDEPARQQAAGYAEDERGLGGLPAQLGTDATQSLERIAAGVTQANAGIGEFYAASILAEQGHPEIVLEQPHLPAHGAMGNVQFLSRQADAVQPGSGFESAQGIQGREVAAHGYS</sequence>
<proteinExistence type="predicted"/>
<dbReference type="AntiFam" id="ANF00169">
    <property type="entry name" value="Shadow ORF (opposite dgdR)"/>
</dbReference>
<feature type="region of interest" description="Disordered" evidence="1">
    <location>
        <begin position="1"/>
        <end position="41"/>
    </location>
</feature>
<dbReference type="EMBL" id="LR700248">
    <property type="protein sequence ID" value="VVH82452.1"/>
    <property type="molecule type" value="Genomic_DNA"/>
</dbReference>
<feature type="region of interest" description="Disordered" evidence="1">
    <location>
        <begin position="109"/>
        <end position="129"/>
    </location>
</feature>
<dbReference type="AlphaFoldDB" id="A0A5E5R3N9"/>